<protein>
    <recommendedName>
        <fullName evidence="5">CHAT domain-containing protein</fullName>
    </recommendedName>
</protein>
<proteinExistence type="predicted"/>
<reference evidence="4" key="1">
    <citation type="submission" date="2013-12" db="EMBL/GenBank/DDBJ databases">
        <title>The Genome Sequence of Aphanomyces astaci APO3.</title>
        <authorList>
            <consortium name="The Broad Institute Genomics Platform"/>
            <person name="Russ C."/>
            <person name="Tyler B."/>
            <person name="van West P."/>
            <person name="Dieguez-Uribeondo J."/>
            <person name="Young S.K."/>
            <person name="Zeng Q."/>
            <person name="Gargeya S."/>
            <person name="Fitzgerald M."/>
            <person name="Abouelleil A."/>
            <person name="Alvarado L."/>
            <person name="Chapman S.B."/>
            <person name="Gainer-Dewar J."/>
            <person name="Goldberg J."/>
            <person name="Griggs A."/>
            <person name="Gujja S."/>
            <person name="Hansen M."/>
            <person name="Howarth C."/>
            <person name="Imamovic A."/>
            <person name="Ireland A."/>
            <person name="Larimer J."/>
            <person name="McCowan C."/>
            <person name="Murphy C."/>
            <person name="Pearson M."/>
            <person name="Poon T.W."/>
            <person name="Priest M."/>
            <person name="Roberts A."/>
            <person name="Saif S."/>
            <person name="Shea T."/>
            <person name="Sykes S."/>
            <person name="Wortman J."/>
            <person name="Nusbaum C."/>
            <person name="Birren B."/>
        </authorList>
    </citation>
    <scope>NUCLEOTIDE SEQUENCE [LARGE SCALE GENOMIC DNA]</scope>
    <source>
        <strain evidence="4">APO3</strain>
    </source>
</reference>
<name>W4GTN0_APHAT</name>
<dbReference type="GO" id="GO:0000226">
    <property type="term" value="P:microtubule cytoskeleton organization"/>
    <property type="evidence" value="ECO:0007669"/>
    <property type="project" value="TreeGrafter"/>
</dbReference>
<dbReference type="PANTHER" id="PTHR15073:SF1">
    <property type="entry name" value="RETICULOCYTE-BINDING PROTEIN HOMOLOG 2A"/>
    <property type="match status" value="1"/>
</dbReference>
<feature type="region of interest" description="Disordered" evidence="3">
    <location>
        <begin position="1213"/>
        <end position="1232"/>
    </location>
</feature>
<dbReference type="OrthoDB" id="2148418at2759"/>
<dbReference type="InterPro" id="IPR051483">
    <property type="entry name" value="MAP7_domain-containing"/>
</dbReference>
<dbReference type="EMBL" id="KI913121">
    <property type="protein sequence ID" value="ETV83075.1"/>
    <property type="molecule type" value="Genomic_DNA"/>
</dbReference>
<feature type="coiled-coil region" evidence="2">
    <location>
        <begin position="982"/>
        <end position="1012"/>
    </location>
</feature>
<dbReference type="InterPro" id="IPR011990">
    <property type="entry name" value="TPR-like_helical_dom_sf"/>
</dbReference>
<dbReference type="GeneID" id="20806808"/>
<feature type="compositionally biased region" description="Polar residues" evidence="3">
    <location>
        <begin position="1177"/>
        <end position="1200"/>
    </location>
</feature>
<evidence type="ECO:0000256" key="1">
    <source>
        <dbReference type="ARBA" id="ARBA00023054"/>
    </source>
</evidence>
<dbReference type="GO" id="GO:0015630">
    <property type="term" value="C:microtubule cytoskeleton"/>
    <property type="evidence" value="ECO:0007669"/>
    <property type="project" value="TreeGrafter"/>
</dbReference>
<dbReference type="InterPro" id="IPR000048">
    <property type="entry name" value="IQ_motif_EF-hand-BS"/>
</dbReference>
<evidence type="ECO:0008006" key="5">
    <source>
        <dbReference type="Google" id="ProtNLM"/>
    </source>
</evidence>
<feature type="compositionally biased region" description="Pro residues" evidence="3">
    <location>
        <begin position="411"/>
        <end position="420"/>
    </location>
</feature>
<dbReference type="SUPFAM" id="SSF48452">
    <property type="entry name" value="TPR-like"/>
    <property type="match status" value="1"/>
</dbReference>
<sequence length="1917" mass="212340">MNACDSNESLLGMVQDMASRLKQKHMDVEAVGCLEQGLWLKWRLLGPQHADVHRSLQEVVALYNQHAMEQLSANDVDRCLELLQKADRLASSDKFTYTESLRILTYNNLGCCYRRLNKLPKALKYLDAAAAIGAETTHVKNLSITYLNLCAIHSQMGRHDTALEHAQSAIFHAQEELVVEKVEADDDDETKDLLDTPTTTEEKIVGLAIAYHNMGVELEHNEKADASLQWYKKALQLIFKYKTSNPELWHTFKATFDAAKQKSHRATHVSPTKPSAAHITTRASRSSVSHPSFSFEHSRIATGTSTITTPTPPGNRKPHRQQVQPSTSKTSYGAAQQVYNKPSKPPMTAARPTSARPRTAAPKATASALHNTDHSSRLPLSIATSPPKRTPISTLPSRAPPSKLYRTRPPTAKPVDPPKIAPTFAHLRPKSARPSQRLRHAVQASRSPVNNDDDDVVEVFDDDEDEEDVLQVFDTVQRVDVRRPIKPTPPVPCTFDAVAVVKEDVPVVVPERVSHVAYLKQLKHSIDANVSPTACVDITRRHKLAMDVQRVRRVASVRLQALCRGHLVRLRSAVAQKQRDAQHAKELEAARQLQARLRGGGDRHLCLMTTRMDMEVARIHVTAATRMQAVWRGSRKRRRRCTHDQPTSWSLDLACSRTTGQSQVMDDRADIESTTALATTGDITTDKAKVALERRRLLDATVQRERLRQEASRLEAERKLVEEATKAETTRLELEAIKLEADKRKLRELAEHQREEAIRQAQARRQLEEAARADESARQREIELEIAKFEALRKETARLEEERLRQAKAYAEAEQRRLAELARLEAERRVTLEGEMKREQEERRLGEATAKAKAEADEAEQRRRQLDKVMKAEQLEAQRLQVELTAIAEVERIRKLEARTLEMERERGDDAVKVEAAAAARQEADRRRQEEVANAEQRKKESRLNQVAAELKAERLSQEFKAEVVVGRQEDAKAEMLRLNEAVKLQAERLRMDELLAKAEADQVRLNKLANEEIWHQDATIINEASRQKTIELDKVAKAETDRIRQAAKVEPERLEREAERCRVDEIARHAEQALCAVQTRALAAGVIQGVYKGAAVRTSAMVQFARKLCRSYIVQLHVNTELNHALAIESCVIESAVLIQKRVRGMLCRIQLDAAKESKTLSTSSSPHFAPPDATTGGSTKSLSHSYGESTFSSQSSDTPPLDKHPVVASLASTGDRSFPSPTKPSSSINPVDDAVRSHVEFLAATAIQSIVRGHQSRLLALASHAGFDAAARRIQRIVRWKTQAVQAKAKRGQLKELLRAENVARQAQATTVATQTRQVRELAAGVIQGVYKGAAVRTSEMTQFARKLCRSYIVQLHVNTELNHALAIESCVIESAMLIQKHVRGMLCRIQLDAANESKTPPTSTLRLSPPHTLLSVADKSTTRSTPSSSIDLPGGAMRRHVESLAATAIQSIVRGRQSRLLALATRAGFDAAARRIQRIVLLHQLRNRIAAGRCVSSASAMAEGRDLLWATTTDHPQSLNQASTTSHDIAVHHVAASVIQAAVVKASHRRRQDDNLELDTANRLARACLDAGKCRSVDSYEQTIASRLGQAACFVPMEMKSMDQDDDLNMAQRLAHACVTLLAGKHVRISVPIKQSSQNALVDTTVHTVAATFIQAAVKGFLVRLHQPRAALDSSRHISSTNEAVVAPDLLICAIDYSDDIAAVRPLDEPGGVGDFNNVSNARIDDVLPEASPVSSSSSGRLLHQYSQSSFICDTKPASSTSPSVHSDSSHPLLPAAISHTSLLSSHASQASFYSDHDGPMEDALTPLLHTQFRAFVQTASPPPTNDLDVQDMLALGLSFESFMEAFESAYDDIGVAAAADALRVLAHEDGKWKTKAALHQVATLMQAKACDPDIWTEEVNACCMWLLKELLAN</sequence>
<organism evidence="4">
    <name type="scientific">Aphanomyces astaci</name>
    <name type="common">Crayfish plague agent</name>
    <dbReference type="NCBI Taxonomy" id="112090"/>
    <lineage>
        <taxon>Eukaryota</taxon>
        <taxon>Sar</taxon>
        <taxon>Stramenopiles</taxon>
        <taxon>Oomycota</taxon>
        <taxon>Saprolegniomycetes</taxon>
        <taxon>Saprolegniales</taxon>
        <taxon>Verrucalvaceae</taxon>
        <taxon>Aphanomyces</taxon>
    </lineage>
</organism>
<feature type="compositionally biased region" description="Basic and acidic residues" evidence="3">
    <location>
        <begin position="922"/>
        <end position="941"/>
    </location>
</feature>
<dbReference type="RefSeq" id="XP_009827746.1">
    <property type="nucleotide sequence ID" value="XM_009829444.1"/>
</dbReference>
<dbReference type="Gene3D" id="1.20.5.190">
    <property type="match status" value="1"/>
</dbReference>
<gene>
    <name evidence="4" type="ORF">H257_04812</name>
</gene>
<dbReference type="SMART" id="SM00028">
    <property type="entry name" value="TPR"/>
    <property type="match status" value="4"/>
</dbReference>
<feature type="region of interest" description="Disordered" evidence="3">
    <location>
        <begin position="1162"/>
        <end position="1208"/>
    </location>
</feature>
<evidence type="ECO:0000256" key="2">
    <source>
        <dbReference type="SAM" id="Coils"/>
    </source>
</evidence>
<keyword evidence="1 2" id="KW-0175">Coiled coil</keyword>
<evidence type="ECO:0000256" key="3">
    <source>
        <dbReference type="SAM" id="MobiDB-lite"/>
    </source>
</evidence>
<feature type="region of interest" description="Disordered" evidence="3">
    <location>
        <begin position="263"/>
        <end position="420"/>
    </location>
</feature>
<feature type="compositionally biased region" description="Polar residues" evidence="3">
    <location>
        <begin position="1213"/>
        <end position="1231"/>
    </location>
</feature>
<dbReference type="Pfam" id="PF13424">
    <property type="entry name" value="TPR_12"/>
    <property type="match status" value="1"/>
</dbReference>
<dbReference type="InterPro" id="IPR019734">
    <property type="entry name" value="TPR_rpt"/>
</dbReference>
<dbReference type="Pfam" id="PF00612">
    <property type="entry name" value="IQ"/>
    <property type="match status" value="4"/>
</dbReference>
<dbReference type="Gene3D" id="1.25.40.10">
    <property type="entry name" value="Tetratricopeptide repeat domain"/>
    <property type="match status" value="1"/>
</dbReference>
<feature type="compositionally biased region" description="Low complexity" evidence="3">
    <location>
        <begin position="284"/>
        <end position="295"/>
    </location>
</feature>
<dbReference type="STRING" id="112090.W4GTN0"/>
<dbReference type="VEuPathDB" id="FungiDB:H257_04812"/>
<dbReference type="CDD" id="cd06503">
    <property type="entry name" value="ATP-synt_Fo_b"/>
    <property type="match status" value="1"/>
</dbReference>
<feature type="region of interest" description="Disordered" evidence="3">
    <location>
        <begin position="837"/>
        <end position="860"/>
    </location>
</feature>
<dbReference type="PROSITE" id="PS50096">
    <property type="entry name" value="IQ"/>
    <property type="match status" value="3"/>
</dbReference>
<accession>W4GTN0</accession>
<feature type="region of interest" description="Disordered" evidence="3">
    <location>
        <begin position="920"/>
        <end position="941"/>
    </location>
</feature>
<evidence type="ECO:0000313" key="4">
    <source>
        <dbReference type="EMBL" id="ETV83075.1"/>
    </source>
</evidence>
<feature type="compositionally biased region" description="Polar residues" evidence="3">
    <location>
        <begin position="321"/>
        <end position="340"/>
    </location>
</feature>
<dbReference type="PANTHER" id="PTHR15073">
    <property type="entry name" value="MICROTUBULE-ASSOCIATED PROTEIN"/>
    <property type="match status" value="1"/>
</dbReference>
<feature type="compositionally biased region" description="Low complexity" evidence="3">
    <location>
        <begin position="348"/>
        <end position="368"/>
    </location>
</feature>
<dbReference type="SMART" id="SM00015">
    <property type="entry name" value="IQ"/>
    <property type="match status" value="7"/>
</dbReference>